<dbReference type="InterPro" id="IPR005240">
    <property type="entry name" value="DUF389"/>
</dbReference>
<organism evidence="2 3">
    <name type="scientific">Herbiconiux moechotypicola</name>
    <dbReference type="NCBI Taxonomy" id="637393"/>
    <lineage>
        <taxon>Bacteria</taxon>
        <taxon>Bacillati</taxon>
        <taxon>Actinomycetota</taxon>
        <taxon>Actinomycetes</taxon>
        <taxon>Micrococcales</taxon>
        <taxon>Microbacteriaceae</taxon>
        <taxon>Herbiconiux</taxon>
    </lineage>
</organism>
<keyword evidence="1" id="KW-0812">Transmembrane</keyword>
<dbReference type="PANTHER" id="PTHR20992:SF9">
    <property type="entry name" value="AT15442P-RELATED"/>
    <property type="match status" value="1"/>
</dbReference>
<feature type="transmembrane region" description="Helical" evidence="1">
    <location>
        <begin position="233"/>
        <end position="255"/>
    </location>
</feature>
<dbReference type="PANTHER" id="PTHR20992">
    <property type="entry name" value="AT15442P-RELATED"/>
    <property type="match status" value="1"/>
</dbReference>
<evidence type="ECO:0000256" key="1">
    <source>
        <dbReference type="SAM" id="Phobius"/>
    </source>
</evidence>
<keyword evidence="3" id="KW-1185">Reference proteome</keyword>
<proteinExistence type="predicted"/>
<keyword evidence="1" id="KW-0472">Membrane</keyword>
<dbReference type="Proteomes" id="UP001500929">
    <property type="component" value="Unassembled WGS sequence"/>
</dbReference>
<evidence type="ECO:0000313" key="2">
    <source>
        <dbReference type="EMBL" id="GAA2244598.1"/>
    </source>
</evidence>
<dbReference type="EMBL" id="BAAAQY010000011">
    <property type="protein sequence ID" value="GAA2244598.1"/>
    <property type="molecule type" value="Genomic_DNA"/>
</dbReference>
<keyword evidence="1" id="KW-1133">Transmembrane helix</keyword>
<feature type="transmembrane region" description="Helical" evidence="1">
    <location>
        <begin position="157"/>
        <end position="178"/>
    </location>
</feature>
<sequence>MTAAETTARDRFNSVDEMRDSVLFDGPERSRRISRFWLLLILASVIASAGVVGDSTATVIGAMIVAPLMTPILGTMLATVIGDRRNLIRSLGFVIAGALAAVAIGYVVGLIVPVEVLASTNSQVAARVSPRLIDLLAALATGVVGSVALVRRDISDTLPGVAIAISLVPPLTVAGLALESGSPAQSVGAVLLFTTNVVAILCTGIIVMSIYGVTRLAAEPTADRKKASLRRPIILLSVMAVIVAIPLAITSITIATTTITDQRIRDISASWAEPHGWAVTDVVRTGTEIHIEVEGPLPDPDTDDLVAALTAAGVDITPIIVDLTPVTTVRLSDE</sequence>
<feature type="transmembrane region" description="Helical" evidence="1">
    <location>
        <begin position="190"/>
        <end position="213"/>
    </location>
</feature>
<dbReference type="Pfam" id="PF04087">
    <property type="entry name" value="DUF389"/>
    <property type="match status" value="1"/>
</dbReference>
<reference evidence="3" key="1">
    <citation type="journal article" date="2019" name="Int. J. Syst. Evol. Microbiol.">
        <title>The Global Catalogue of Microorganisms (GCM) 10K type strain sequencing project: providing services to taxonomists for standard genome sequencing and annotation.</title>
        <authorList>
            <consortium name="The Broad Institute Genomics Platform"/>
            <consortium name="The Broad Institute Genome Sequencing Center for Infectious Disease"/>
            <person name="Wu L."/>
            <person name="Ma J."/>
        </authorList>
    </citation>
    <scope>NUCLEOTIDE SEQUENCE [LARGE SCALE GENOMIC DNA]</scope>
    <source>
        <strain evidence="3">JCM 16117</strain>
    </source>
</reference>
<feature type="transmembrane region" description="Helical" evidence="1">
    <location>
        <begin position="36"/>
        <end position="53"/>
    </location>
</feature>
<protein>
    <submittedName>
        <fullName evidence="2">DUF389 domain-containing protein</fullName>
    </submittedName>
</protein>
<feature type="transmembrane region" description="Helical" evidence="1">
    <location>
        <begin position="59"/>
        <end position="81"/>
    </location>
</feature>
<dbReference type="RefSeq" id="WP_259480710.1">
    <property type="nucleotide sequence ID" value="NZ_BAAAQY010000011.1"/>
</dbReference>
<name>A0ABP5QY68_9MICO</name>
<gene>
    <name evidence="2" type="ORF">GCM10009851_32310</name>
</gene>
<accession>A0ABP5QY68</accession>
<feature type="transmembrane region" description="Helical" evidence="1">
    <location>
        <begin position="93"/>
        <end position="112"/>
    </location>
</feature>
<feature type="transmembrane region" description="Helical" evidence="1">
    <location>
        <begin position="132"/>
        <end position="150"/>
    </location>
</feature>
<comment type="caution">
    <text evidence="2">The sequence shown here is derived from an EMBL/GenBank/DDBJ whole genome shotgun (WGS) entry which is preliminary data.</text>
</comment>
<evidence type="ECO:0000313" key="3">
    <source>
        <dbReference type="Proteomes" id="UP001500929"/>
    </source>
</evidence>